<keyword evidence="1" id="KW-1133">Transmembrane helix</keyword>
<feature type="transmembrane region" description="Helical" evidence="1">
    <location>
        <begin position="51"/>
        <end position="71"/>
    </location>
</feature>
<evidence type="ECO:0000313" key="3">
    <source>
        <dbReference type="EMBL" id="MBL0388253.1"/>
    </source>
</evidence>
<proteinExistence type="predicted"/>
<protein>
    <submittedName>
        <fullName evidence="3">CPBP family intramembrane metalloprotease</fullName>
    </submittedName>
</protein>
<dbReference type="InterPro" id="IPR003675">
    <property type="entry name" value="Rce1/LyrA-like_dom"/>
</dbReference>
<evidence type="ECO:0000256" key="1">
    <source>
        <dbReference type="SAM" id="Phobius"/>
    </source>
</evidence>
<dbReference type="EMBL" id="JAEQNB010000005">
    <property type="protein sequence ID" value="MBL0388253.1"/>
    <property type="molecule type" value="Genomic_DNA"/>
</dbReference>
<sequence length="235" mass="26566">MWMHSLAGVAAVLFLLPLLYGLRMSYAHELWWGWYRIELTPFPSPLATRSPIGGWMGAGLIVSGIALVQAFQHGTMPLLAGIFVAVEAAYALLFYRMGRPQAPDPESFPVLTFGLWHNGLLEEVWFRGLWLLVFRGLGWTSAFSMWCFILSTALLFGLYHLWRVRPIRALDTTGFGVVLGYVAWQYGLPAAVLLHLAHNALAVPLYRQQERASLWWRNRRLLLVGLAVISLTAWL</sequence>
<keyword evidence="3" id="KW-0645">Protease</keyword>
<gene>
    <name evidence="3" type="ORF">JJB07_16690</name>
</gene>
<dbReference type="GO" id="GO:0008237">
    <property type="term" value="F:metallopeptidase activity"/>
    <property type="evidence" value="ECO:0007669"/>
    <property type="project" value="UniProtKB-KW"/>
</dbReference>
<dbReference type="Proteomes" id="UP000602284">
    <property type="component" value="Unassembled WGS sequence"/>
</dbReference>
<keyword evidence="1" id="KW-0812">Transmembrane</keyword>
<comment type="caution">
    <text evidence="3">The sequence shown here is derived from an EMBL/GenBank/DDBJ whole genome shotgun (WGS) entry which is preliminary data.</text>
</comment>
<keyword evidence="3" id="KW-0378">Hydrolase</keyword>
<name>A0ABS1JD88_9BACL</name>
<keyword evidence="1" id="KW-0472">Membrane</keyword>
<evidence type="ECO:0000313" key="4">
    <source>
        <dbReference type="Proteomes" id="UP000602284"/>
    </source>
</evidence>
<dbReference type="Pfam" id="PF02517">
    <property type="entry name" value="Rce1-like"/>
    <property type="match status" value="1"/>
</dbReference>
<feature type="transmembrane region" description="Helical" evidence="1">
    <location>
        <begin position="78"/>
        <end position="95"/>
    </location>
</feature>
<organism evidence="3 4">
    <name type="scientific">Tumebacillus amylolyticus</name>
    <dbReference type="NCBI Taxonomy" id="2801339"/>
    <lineage>
        <taxon>Bacteria</taxon>
        <taxon>Bacillati</taxon>
        <taxon>Bacillota</taxon>
        <taxon>Bacilli</taxon>
        <taxon>Bacillales</taxon>
        <taxon>Alicyclobacillaceae</taxon>
        <taxon>Tumebacillus</taxon>
    </lineage>
</organism>
<accession>A0ABS1JD88</accession>
<feature type="transmembrane region" description="Helical" evidence="1">
    <location>
        <begin position="141"/>
        <end position="162"/>
    </location>
</feature>
<keyword evidence="3" id="KW-0482">Metalloprotease</keyword>
<feature type="transmembrane region" description="Helical" evidence="1">
    <location>
        <begin position="182"/>
        <end position="206"/>
    </location>
</feature>
<reference evidence="3 4" key="1">
    <citation type="submission" date="2021-01" db="EMBL/GenBank/DDBJ databases">
        <title>Tumebacillus sp. strain ITR2 16S ribosomal RNA gene Genome sequencing and assembly.</title>
        <authorList>
            <person name="Kang M."/>
        </authorList>
    </citation>
    <scope>NUCLEOTIDE SEQUENCE [LARGE SCALE GENOMIC DNA]</scope>
    <source>
        <strain evidence="3 4">ITR2</strain>
    </source>
</reference>
<dbReference type="RefSeq" id="WP_201637029.1">
    <property type="nucleotide sequence ID" value="NZ_JAEQNB010000005.1"/>
</dbReference>
<keyword evidence="4" id="KW-1185">Reference proteome</keyword>
<evidence type="ECO:0000259" key="2">
    <source>
        <dbReference type="Pfam" id="PF02517"/>
    </source>
</evidence>
<feature type="domain" description="CAAX prenyl protease 2/Lysostaphin resistance protein A-like" evidence="2">
    <location>
        <begin position="108"/>
        <end position="201"/>
    </location>
</feature>